<comment type="subcellular location">
    <subcellularLocation>
        <location evidence="6">Nucleus</location>
    </subcellularLocation>
</comment>
<keyword evidence="3 5" id="KW-0863">Zinc-finger</keyword>
<feature type="domain" description="SWIM-type" evidence="7">
    <location>
        <begin position="232"/>
        <end position="268"/>
    </location>
</feature>
<evidence type="ECO:0000256" key="1">
    <source>
        <dbReference type="ARBA" id="ARBA00005889"/>
    </source>
</evidence>
<dbReference type="GO" id="GO:0008270">
    <property type="term" value="F:zinc ion binding"/>
    <property type="evidence" value="ECO:0007669"/>
    <property type="project" value="UniProtKB-UniRule"/>
</dbReference>
<reference evidence="8 9" key="1">
    <citation type="submission" date="2020-10" db="EMBL/GenBank/DDBJ databases">
        <title>The Coptis chinensis genome and diversification of protoberbering-type alkaloids.</title>
        <authorList>
            <person name="Wang B."/>
            <person name="Shu S."/>
            <person name="Song C."/>
            <person name="Liu Y."/>
        </authorList>
    </citation>
    <scope>NUCLEOTIDE SEQUENCE [LARGE SCALE GENOMIC DNA]</scope>
    <source>
        <strain evidence="8">HL-2020</strain>
        <tissue evidence="8">Leaf</tissue>
    </source>
</reference>
<dbReference type="InterPro" id="IPR006564">
    <property type="entry name" value="Znf_PMZ"/>
</dbReference>
<evidence type="ECO:0000256" key="6">
    <source>
        <dbReference type="RuleBase" id="RU367018"/>
    </source>
</evidence>
<dbReference type="PROSITE" id="PS50966">
    <property type="entry name" value="ZF_SWIM"/>
    <property type="match status" value="1"/>
</dbReference>
<dbReference type="Pfam" id="PF04434">
    <property type="entry name" value="SWIM"/>
    <property type="match status" value="1"/>
</dbReference>
<dbReference type="AlphaFoldDB" id="A0A835H8E5"/>
<evidence type="ECO:0000256" key="3">
    <source>
        <dbReference type="ARBA" id="ARBA00022771"/>
    </source>
</evidence>
<dbReference type="GO" id="GO:0005634">
    <property type="term" value="C:nucleus"/>
    <property type="evidence" value="ECO:0007669"/>
    <property type="project" value="UniProtKB-SubCell"/>
</dbReference>
<evidence type="ECO:0000259" key="7">
    <source>
        <dbReference type="PROSITE" id="PS50966"/>
    </source>
</evidence>
<evidence type="ECO:0000313" key="9">
    <source>
        <dbReference type="Proteomes" id="UP000631114"/>
    </source>
</evidence>
<dbReference type="GO" id="GO:0006355">
    <property type="term" value="P:regulation of DNA-templated transcription"/>
    <property type="evidence" value="ECO:0007669"/>
    <property type="project" value="UniProtKB-UniRule"/>
</dbReference>
<dbReference type="InterPro" id="IPR004330">
    <property type="entry name" value="FAR1_DNA_bnd_dom"/>
</dbReference>
<evidence type="ECO:0000256" key="2">
    <source>
        <dbReference type="ARBA" id="ARBA00022723"/>
    </source>
</evidence>
<dbReference type="OrthoDB" id="1938913at2759"/>
<dbReference type="Proteomes" id="UP000631114">
    <property type="component" value="Unassembled WGS sequence"/>
</dbReference>
<sequence length="362" mass="42323">MEEDLDSQKEAVPAAIGMEFDSYDDVYNFYNCYAKEQGFGIRVQKSWCRRLSKEKFKAVLCCSNEGFTKKRSVNSRTGCPAMVRIRLVVRRALNKAVYDSLRVDEFETIWKEMVEQCGVGDHEWLQTLYHDQKQWVPVFLKESPFAEKKRTIEAREDFDSLHSKPILKTKCCFELQMSRFYTKEIFRKFQHEVEELYSCFNTSQVHSDGPIVTYVVKERCEGEGNQREVKKFEVLYNTEKQEVSCICGLFNFKGYLCRHTLSVLNYNGVEEIPSHYIISRWRKDYKHSRIVNAGANSDEVDNRDQWSACLYKYAVQIVEEGAISQEHYKAALLTLEESLKKVCLAEEIESRMVPTTSQRSTT</sequence>
<keyword evidence="6" id="KW-0539">Nucleus</keyword>
<dbReference type="Pfam" id="PF03101">
    <property type="entry name" value="FAR1"/>
    <property type="match status" value="1"/>
</dbReference>
<keyword evidence="9" id="KW-1185">Reference proteome</keyword>
<dbReference type="PANTHER" id="PTHR31669">
    <property type="entry name" value="PROTEIN FAR1-RELATED SEQUENCE 10-RELATED"/>
    <property type="match status" value="1"/>
</dbReference>
<organism evidence="8 9">
    <name type="scientific">Coptis chinensis</name>
    <dbReference type="NCBI Taxonomy" id="261450"/>
    <lineage>
        <taxon>Eukaryota</taxon>
        <taxon>Viridiplantae</taxon>
        <taxon>Streptophyta</taxon>
        <taxon>Embryophyta</taxon>
        <taxon>Tracheophyta</taxon>
        <taxon>Spermatophyta</taxon>
        <taxon>Magnoliopsida</taxon>
        <taxon>Ranunculales</taxon>
        <taxon>Ranunculaceae</taxon>
        <taxon>Coptidoideae</taxon>
        <taxon>Coptis</taxon>
    </lineage>
</organism>
<evidence type="ECO:0000313" key="8">
    <source>
        <dbReference type="EMBL" id="KAF9592408.1"/>
    </source>
</evidence>
<keyword evidence="2 6" id="KW-0479">Metal-binding</keyword>
<accession>A0A835H8E5</accession>
<dbReference type="PANTHER" id="PTHR31669:SF283">
    <property type="entry name" value="PROTEIN FAR1-RELATED SEQUENCE"/>
    <property type="match status" value="1"/>
</dbReference>
<comment type="caution">
    <text evidence="8">The sequence shown here is derived from an EMBL/GenBank/DDBJ whole genome shotgun (WGS) entry which is preliminary data.</text>
</comment>
<dbReference type="SMART" id="SM00575">
    <property type="entry name" value="ZnF_PMZ"/>
    <property type="match status" value="1"/>
</dbReference>
<gene>
    <name evidence="8" type="ORF">IFM89_014898</name>
</gene>
<dbReference type="EMBL" id="JADFTS010000008">
    <property type="protein sequence ID" value="KAF9592408.1"/>
    <property type="molecule type" value="Genomic_DNA"/>
</dbReference>
<comment type="function">
    <text evidence="6">Putative transcription activator involved in regulating light control of development.</text>
</comment>
<dbReference type="InterPro" id="IPR031052">
    <property type="entry name" value="FHY3/FAR1"/>
</dbReference>
<proteinExistence type="inferred from homology"/>
<protein>
    <recommendedName>
        <fullName evidence="6">Protein FAR1-RELATED SEQUENCE</fullName>
    </recommendedName>
</protein>
<evidence type="ECO:0000256" key="5">
    <source>
        <dbReference type="PROSITE-ProRule" id="PRU00325"/>
    </source>
</evidence>
<evidence type="ECO:0000256" key="4">
    <source>
        <dbReference type="ARBA" id="ARBA00022833"/>
    </source>
</evidence>
<comment type="similarity">
    <text evidence="1 6">Belongs to the FHY3/FAR1 family.</text>
</comment>
<keyword evidence="4 6" id="KW-0862">Zinc</keyword>
<dbReference type="InterPro" id="IPR007527">
    <property type="entry name" value="Znf_SWIM"/>
</dbReference>
<name>A0A835H8E5_9MAGN</name>